<dbReference type="InterPro" id="IPR022036">
    <property type="entry name" value="DUF3605"/>
</dbReference>
<dbReference type="AlphaFoldDB" id="A0AAJ0MUE2"/>
<dbReference type="GO" id="GO:0005737">
    <property type="term" value="C:cytoplasm"/>
    <property type="evidence" value="ECO:0007669"/>
    <property type="project" value="TreeGrafter"/>
</dbReference>
<evidence type="ECO:0000313" key="3">
    <source>
        <dbReference type="Proteomes" id="UP001285908"/>
    </source>
</evidence>
<dbReference type="EMBL" id="JAULSX010000002">
    <property type="protein sequence ID" value="KAK3497965.1"/>
    <property type="molecule type" value="Genomic_DNA"/>
</dbReference>
<name>A0AAJ0MUE2_9PEZI</name>
<sequence length="284" mass="32711">MGSITLTHQLPPAPDHPNQPAPPYYWHLNAPPSHPSRTSPVCPPFLLLKGNNNNNNPGLSPKDFTTIITPNHLFERDTWPQVRRRVQQNKLAEFQRTPADMWRYLEFCWKIGQKYPQGGGIKEFILKERLKWGSGDGEVVPRGSRFGDTQEEENGDVKILWNDWPYGVDEKIVHLVVWTKFQLEDDPQTGDLTDEARAEIDEFVKRKFQVGGRMPGEHIIWFKNWAHIKSVKAVEHFHVMLFDPDPEFVREITKGDVPLGIIHTDELTTNENRPGTFSTTEQTS</sequence>
<dbReference type="Proteomes" id="UP001285908">
    <property type="component" value="Unassembled WGS sequence"/>
</dbReference>
<reference evidence="2 3" key="1">
    <citation type="journal article" date="2023" name="Mol. Phylogenet. Evol.">
        <title>Genome-scale phylogeny and comparative genomics of the fungal order Sordariales.</title>
        <authorList>
            <person name="Hensen N."/>
            <person name="Bonometti L."/>
            <person name="Westerberg I."/>
            <person name="Brannstrom I.O."/>
            <person name="Guillou S."/>
            <person name="Cros-Aarteil S."/>
            <person name="Calhoun S."/>
            <person name="Haridas S."/>
            <person name="Kuo A."/>
            <person name="Mondo S."/>
            <person name="Pangilinan J."/>
            <person name="Riley R."/>
            <person name="LaButti K."/>
            <person name="Andreopoulos B."/>
            <person name="Lipzen A."/>
            <person name="Chen C."/>
            <person name="Yan M."/>
            <person name="Daum C."/>
            <person name="Ng V."/>
            <person name="Clum A."/>
            <person name="Steindorff A."/>
            <person name="Ohm R.A."/>
            <person name="Martin F."/>
            <person name="Silar P."/>
            <person name="Natvig D.O."/>
            <person name="Lalanne C."/>
            <person name="Gautier V."/>
            <person name="Ament-Velasquez S.L."/>
            <person name="Kruys A."/>
            <person name="Hutchinson M.I."/>
            <person name="Powell A.J."/>
            <person name="Barry K."/>
            <person name="Miller A.N."/>
            <person name="Grigoriev I.V."/>
            <person name="Debuchy R."/>
            <person name="Gladieux P."/>
            <person name="Hiltunen Thoren M."/>
            <person name="Johannesson H."/>
        </authorList>
    </citation>
    <scope>NUCLEOTIDE SEQUENCE [LARGE SCALE GENOMIC DNA]</scope>
    <source>
        <strain evidence="2 3">FGSC 10403</strain>
    </source>
</reference>
<evidence type="ECO:0000256" key="1">
    <source>
        <dbReference type="SAM" id="MobiDB-lite"/>
    </source>
</evidence>
<organism evidence="2 3">
    <name type="scientific">Neurospora hispaniola</name>
    <dbReference type="NCBI Taxonomy" id="588809"/>
    <lineage>
        <taxon>Eukaryota</taxon>
        <taxon>Fungi</taxon>
        <taxon>Dikarya</taxon>
        <taxon>Ascomycota</taxon>
        <taxon>Pezizomycotina</taxon>
        <taxon>Sordariomycetes</taxon>
        <taxon>Sordariomycetidae</taxon>
        <taxon>Sordariales</taxon>
        <taxon>Sordariaceae</taxon>
        <taxon>Neurospora</taxon>
    </lineage>
</organism>
<evidence type="ECO:0000313" key="2">
    <source>
        <dbReference type="EMBL" id="KAK3497965.1"/>
    </source>
</evidence>
<dbReference type="GO" id="GO:0006044">
    <property type="term" value="P:N-acetylglucosamine metabolic process"/>
    <property type="evidence" value="ECO:0007669"/>
    <property type="project" value="TreeGrafter"/>
</dbReference>
<gene>
    <name evidence="2" type="ORF">B0T23DRAFT_97901</name>
</gene>
<dbReference type="PANTHER" id="PTHR35020:SF4">
    <property type="entry name" value="N-ACETYLGLUCOSAMINE-INDUCED PROTEIN 1"/>
    <property type="match status" value="1"/>
</dbReference>
<dbReference type="RefSeq" id="XP_062696229.1">
    <property type="nucleotide sequence ID" value="XM_062842082.1"/>
</dbReference>
<feature type="compositionally biased region" description="Pro residues" evidence="1">
    <location>
        <begin position="11"/>
        <end position="23"/>
    </location>
</feature>
<feature type="region of interest" description="Disordered" evidence="1">
    <location>
        <begin position="1"/>
        <end position="29"/>
    </location>
</feature>
<protein>
    <recommendedName>
        <fullName evidence="4">N-acetylglucosamine-induced protein 1</fullName>
    </recommendedName>
</protein>
<dbReference type="PANTHER" id="PTHR35020">
    <property type="entry name" value="N-ACETYLGLUCOSAMINE-INDUCED PROTEIN 1"/>
    <property type="match status" value="1"/>
</dbReference>
<keyword evidence="3" id="KW-1185">Reference proteome</keyword>
<proteinExistence type="predicted"/>
<dbReference type="GeneID" id="87879704"/>
<evidence type="ECO:0008006" key="4">
    <source>
        <dbReference type="Google" id="ProtNLM"/>
    </source>
</evidence>
<accession>A0AAJ0MUE2</accession>
<comment type="caution">
    <text evidence="2">The sequence shown here is derived from an EMBL/GenBank/DDBJ whole genome shotgun (WGS) entry which is preliminary data.</text>
</comment>
<dbReference type="Pfam" id="PF12239">
    <property type="entry name" value="DUF3605"/>
    <property type="match status" value="1"/>
</dbReference>